<evidence type="ECO:0000313" key="1">
    <source>
        <dbReference type="EMBL" id="MPL85889.1"/>
    </source>
</evidence>
<sequence>MINPNDPPKAFLLNEILTSSMNAGLQTRNPDYPVYKKGLIDSKSKECMVVEIRKILLSYGESFENIGEKDHIEKIRCMAQHLTKKYGDILHNNTFRIGISQKIINLFLKYLWCLGWIKEPFHCPYDSIIKGKLINGDGPIQLADWTKMNSMDEYGEYVKRAKERAKASGYSIPAWELHVWNNRNSDNSKNSIGKDCQDNHE</sequence>
<name>A0A644V3G8_9ZZZZ</name>
<organism evidence="1">
    <name type="scientific">bioreactor metagenome</name>
    <dbReference type="NCBI Taxonomy" id="1076179"/>
    <lineage>
        <taxon>unclassified sequences</taxon>
        <taxon>metagenomes</taxon>
        <taxon>ecological metagenomes</taxon>
    </lineage>
</organism>
<comment type="caution">
    <text evidence="1">The sequence shown here is derived from an EMBL/GenBank/DDBJ whole genome shotgun (WGS) entry which is preliminary data.</text>
</comment>
<proteinExistence type="predicted"/>
<reference evidence="1" key="1">
    <citation type="submission" date="2019-08" db="EMBL/GenBank/DDBJ databases">
        <authorList>
            <person name="Kucharzyk K."/>
            <person name="Murdoch R.W."/>
            <person name="Higgins S."/>
            <person name="Loffler F."/>
        </authorList>
    </citation>
    <scope>NUCLEOTIDE SEQUENCE</scope>
</reference>
<gene>
    <name evidence="1" type="ORF">SDC9_31864</name>
</gene>
<dbReference type="AlphaFoldDB" id="A0A644V3G8"/>
<accession>A0A644V3G8</accession>
<dbReference type="EMBL" id="VSSQ01000213">
    <property type="protein sequence ID" value="MPL85889.1"/>
    <property type="molecule type" value="Genomic_DNA"/>
</dbReference>
<protein>
    <submittedName>
        <fullName evidence="1">Uncharacterized protein</fullName>
    </submittedName>
</protein>